<dbReference type="CDD" id="cd04179">
    <property type="entry name" value="DPM_DPG-synthase_like"/>
    <property type="match status" value="1"/>
</dbReference>
<evidence type="ECO:0000313" key="3">
    <source>
        <dbReference type="Proteomes" id="UP000030153"/>
    </source>
</evidence>
<dbReference type="eggNOG" id="COG1215">
    <property type="taxonomic scope" value="Bacteria"/>
</dbReference>
<evidence type="ECO:0000259" key="1">
    <source>
        <dbReference type="Pfam" id="PF00535"/>
    </source>
</evidence>
<proteinExistence type="predicted"/>
<dbReference type="Pfam" id="PF00535">
    <property type="entry name" value="Glycos_transf_2"/>
    <property type="match status" value="1"/>
</dbReference>
<accession>A0A0A2VB50</accession>
<reference evidence="2 3" key="1">
    <citation type="submission" date="2013-08" db="EMBL/GenBank/DDBJ databases">
        <title>Genome of Pontibacillus chungwhensis.</title>
        <authorList>
            <person name="Wang Q."/>
            <person name="Wang G."/>
        </authorList>
    </citation>
    <scope>NUCLEOTIDE SEQUENCE [LARGE SCALE GENOMIC DNA]</scope>
    <source>
        <strain evidence="2 3">BH030062</strain>
    </source>
</reference>
<dbReference type="PANTHER" id="PTHR48090:SF7">
    <property type="entry name" value="RFBJ PROTEIN"/>
    <property type="match status" value="1"/>
</dbReference>
<keyword evidence="3" id="KW-1185">Reference proteome</keyword>
<dbReference type="InterPro" id="IPR001173">
    <property type="entry name" value="Glyco_trans_2-like"/>
</dbReference>
<comment type="caution">
    <text evidence="2">The sequence shown here is derived from an EMBL/GenBank/DDBJ whole genome shotgun (WGS) entry which is preliminary data.</text>
</comment>
<feature type="domain" description="Glycosyltransferase 2-like" evidence="1">
    <location>
        <begin position="6"/>
        <end position="168"/>
    </location>
</feature>
<protein>
    <submittedName>
        <fullName evidence="2">Glycosyl transferase family 2</fullName>
    </submittedName>
</protein>
<dbReference type="EMBL" id="AVBG01000009">
    <property type="protein sequence ID" value="KGP90885.1"/>
    <property type="molecule type" value="Genomic_DNA"/>
</dbReference>
<keyword evidence="2" id="KW-0808">Transferase</keyword>
<dbReference type="Proteomes" id="UP000030153">
    <property type="component" value="Unassembled WGS sequence"/>
</dbReference>
<dbReference type="RefSeq" id="WP_036784557.1">
    <property type="nucleotide sequence ID" value="NZ_AVBG01000009.1"/>
</dbReference>
<dbReference type="AlphaFoldDB" id="A0A0A2VB50"/>
<dbReference type="STRING" id="1385513.N780_02570"/>
<organism evidence="2 3">
    <name type="scientific">Pontibacillus chungwhensis BH030062</name>
    <dbReference type="NCBI Taxonomy" id="1385513"/>
    <lineage>
        <taxon>Bacteria</taxon>
        <taxon>Bacillati</taxon>
        <taxon>Bacillota</taxon>
        <taxon>Bacilli</taxon>
        <taxon>Bacillales</taxon>
        <taxon>Bacillaceae</taxon>
        <taxon>Pontibacillus</taxon>
    </lineage>
</organism>
<dbReference type="SUPFAM" id="SSF53448">
    <property type="entry name" value="Nucleotide-diphospho-sugar transferases"/>
    <property type="match status" value="1"/>
</dbReference>
<gene>
    <name evidence="2" type="ORF">N780_02570</name>
</gene>
<dbReference type="Gene3D" id="3.90.550.10">
    <property type="entry name" value="Spore Coat Polysaccharide Biosynthesis Protein SpsA, Chain A"/>
    <property type="match status" value="1"/>
</dbReference>
<dbReference type="InterPro" id="IPR050256">
    <property type="entry name" value="Glycosyltransferase_2"/>
</dbReference>
<dbReference type="PANTHER" id="PTHR48090">
    <property type="entry name" value="UNDECAPRENYL-PHOSPHATE 4-DEOXY-4-FORMAMIDO-L-ARABINOSE TRANSFERASE-RELATED"/>
    <property type="match status" value="1"/>
</dbReference>
<dbReference type="InterPro" id="IPR029044">
    <property type="entry name" value="Nucleotide-diphossugar_trans"/>
</dbReference>
<sequence length="243" mass="27808">MKKVVVFLPAYNEEDCIEEMIQTIPREMGSNVEVKIIVIDDGSKDNTVELAKRAGVDAVYQNETNQGLGAAVRQGFQRSLELGADIGVMIDADLEYPGRQIPDVIQPILDGKADYVMGSRFLGTIDGMKLHRRLGNYAFTLLQSILLRRWIHDGQSGMRAFSKEVLQEAEIIHDYNYAQVVTLNIVRKGFRMKEIPINYQVRKKGESFIKFKAYMSSVLPAIYREMRRKPIPFTKSQRNEEWT</sequence>
<name>A0A0A2VB50_9BACI</name>
<evidence type="ECO:0000313" key="2">
    <source>
        <dbReference type="EMBL" id="KGP90885.1"/>
    </source>
</evidence>
<dbReference type="GO" id="GO:0016740">
    <property type="term" value="F:transferase activity"/>
    <property type="evidence" value="ECO:0007669"/>
    <property type="project" value="UniProtKB-KW"/>
</dbReference>